<organism evidence="2 3">
    <name type="scientific">Phlyctema vagabunda</name>
    <dbReference type="NCBI Taxonomy" id="108571"/>
    <lineage>
        <taxon>Eukaryota</taxon>
        <taxon>Fungi</taxon>
        <taxon>Dikarya</taxon>
        <taxon>Ascomycota</taxon>
        <taxon>Pezizomycotina</taxon>
        <taxon>Leotiomycetes</taxon>
        <taxon>Helotiales</taxon>
        <taxon>Dermateaceae</taxon>
        <taxon>Phlyctema</taxon>
    </lineage>
</organism>
<protein>
    <submittedName>
        <fullName evidence="2">Uncharacterized protein</fullName>
    </submittedName>
</protein>
<evidence type="ECO:0000313" key="3">
    <source>
        <dbReference type="Proteomes" id="UP001629113"/>
    </source>
</evidence>
<dbReference type="Proteomes" id="UP001629113">
    <property type="component" value="Unassembled WGS sequence"/>
</dbReference>
<dbReference type="InterPro" id="IPR046536">
    <property type="entry name" value="DUF6601"/>
</dbReference>
<keyword evidence="1" id="KW-0812">Transmembrane</keyword>
<evidence type="ECO:0000256" key="1">
    <source>
        <dbReference type="SAM" id="Phobius"/>
    </source>
</evidence>
<feature type="transmembrane region" description="Helical" evidence="1">
    <location>
        <begin position="257"/>
        <end position="290"/>
    </location>
</feature>
<accession>A0ABR4P1E2</accession>
<dbReference type="PANTHER" id="PTHR34414">
    <property type="entry name" value="HET DOMAIN-CONTAINING PROTEIN-RELATED"/>
    <property type="match status" value="1"/>
</dbReference>
<dbReference type="EMBL" id="JBFCZG010000011">
    <property type="protein sequence ID" value="KAL3417129.1"/>
    <property type="molecule type" value="Genomic_DNA"/>
</dbReference>
<comment type="caution">
    <text evidence="2">The sequence shown here is derived from an EMBL/GenBank/DDBJ whole genome shotgun (WGS) entry which is preliminary data.</text>
</comment>
<dbReference type="Pfam" id="PF20246">
    <property type="entry name" value="DUF6601"/>
    <property type="match status" value="1"/>
</dbReference>
<keyword evidence="3" id="KW-1185">Reference proteome</keyword>
<feature type="transmembrane region" description="Helical" evidence="1">
    <location>
        <begin position="221"/>
        <end position="245"/>
    </location>
</feature>
<keyword evidence="1" id="KW-1133">Transmembrane helix</keyword>
<name>A0ABR4P1E2_9HELO</name>
<evidence type="ECO:0000313" key="2">
    <source>
        <dbReference type="EMBL" id="KAL3417129.1"/>
    </source>
</evidence>
<reference evidence="2 3" key="1">
    <citation type="submission" date="2024-06" db="EMBL/GenBank/DDBJ databases">
        <title>Complete genome of Phlyctema vagabunda strain 19-DSS-EL-015.</title>
        <authorList>
            <person name="Fiorenzani C."/>
        </authorList>
    </citation>
    <scope>NUCLEOTIDE SEQUENCE [LARGE SCALE GENOMIC DNA]</scope>
    <source>
        <strain evidence="2 3">19-DSS-EL-015</strain>
    </source>
</reference>
<keyword evidence="1" id="KW-0472">Membrane</keyword>
<sequence length="295" mass="33554">MAARAVPFAVTEQAIEKDGELLNAEALTSPREIGAMQTRYRTAYSQQKLNEIHRHLWCAGSRDNYSPLHHQKVLLRDIVLSERPDLHLVWHGRIIYVQPLPSSLLNHDFFQLVVCPDPMLYCSVLGFLYSYVQLMPYPSDLALAHDLGLVSRSVTWDAWTRFRAAFIASISPGGIPRSFMNQRYEYGELRLRRLDYIFRCSGRGVSYFTTHREYSTYFREYISAGITLFAFVTVALTAMQVLVGTEGGSQALRTTSYWFSVAILLVIATFGVVISMLFTIMFTINAVIAVKHGFE</sequence>
<dbReference type="PANTHER" id="PTHR34414:SF1">
    <property type="entry name" value="SUBTILISIN-LIKE SERINE PROTEASE"/>
    <property type="match status" value="1"/>
</dbReference>
<gene>
    <name evidence="2" type="ORF">PVAG01_11129</name>
</gene>
<proteinExistence type="predicted"/>